<protein>
    <submittedName>
        <fullName evidence="7">UV DNA damage repair endonuclease UvsE</fullName>
    </submittedName>
</protein>
<dbReference type="Proteomes" id="UP001165427">
    <property type="component" value="Unassembled WGS sequence"/>
</dbReference>
<keyword evidence="5" id="KW-0378">Hydrolase</keyword>
<accession>A0AA41UP12</accession>
<evidence type="ECO:0000256" key="2">
    <source>
        <dbReference type="ARBA" id="ARBA00022759"/>
    </source>
</evidence>
<dbReference type="Gene3D" id="3.20.20.150">
    <property type="entry name" value="Divalent-metal-dependent TIM barrel enzymes"/>
    <property type="match status" value="1"/>
</dbReference>
<organism evidence="7 8">
    <name type="scientific">Desulfatitalea alkaliphila</name>
    <dbReference type="NCBI Taxonomy" id="2929485"/>
    <lineage>
        <taxon>Bacteria</taxon>
        <taxon>Pseudomonadati</taxon>
        <taxon>Thermodesulfobacteriota</taxon>
        <taxon>Desulfobacteria</taxon>
        <taxon>Desulfobacterales</taxon>
        <taxon>Desulfosarcinaceae</taxon>
        <taxon>Desulfatitalea</taxon>
    </lineage>
</organism>
<dbReference type="GO" id="GO:0016787">
    <property type="term" value="F:hydrolase activity"/>
    <property type="evidence" value="ECO:0007669"/>
    <property type="project" value="UniProtKB-KW"/>
</dbReference>
<dbReference type="PANTHER" id="PTHR31290">
    <property type="entry name" value="UV-DAMAGE ENDONUCLEASE"/>
    <property type="match status" value="1"/>
</dbReference>
<dbReference type="SUPFAM" id="SSF51658">
    <property type="entry name" value="Xylose isomerase-like"/>
    <property type="match status" value="1"/>
</dbReference>
<evidence type="ECO:0000256" key="6">
    <source>
        <dbReference type="ARBA" id="ARBA00023204"/>
    </source>
</evidence>
<dbReference type="InterPro" id="IPR004601">
    <property type="entry name" value="UvdE"/>
</dbReference>
<keyword evidence="1" id="KW-0540">Nuclease</keyword>
<name>A0AA41UP12_9BACT</name>
<keyword evidence="2 7" id="KW-0255">Endonuclease</keyword>
<dbReference type="Pfam" id="PF03851">
    <property type="entry name" value="UvdE"/>
    <property type="match status" value="1"/>
</dbReference>
<sequence length="304" mass="34608">MIRFGLCCIFREAPIRFRRTTAKHLSTNPRPEQLRLLAEIIRHNAEALYQALAFCHANGIGDFRINSQILPLKTHPHAGYVMEDLPDAKSLVDLFRRCGRFSRKHDIRTTFHPDQFIVLNSPSPDVVQRSLAELIYQAEVAEWVNADVINLHGGGAYRDKPVALKRLVQAIEQLPAEVRGRITLENDDRVFTPADLLPVCRQTEVPLVYDLHHHRCLRDGLSVVDATRAALATWRREPLFHLSSPQHRGPTGPCGPHHEFIDPADFPCEWRDLDITVEIEAKAKEVAILRLMRTLPGELQQRCG</sequence>
<dbReference type="AlphaFoldDB" id="A0AA41UP12"/>
<keyword evidence="4" id="KW-0228">DNA excision</keyword>
<dbReference type="NCBIfam" id="TIGR00629">
    <property type="entry name" value="uvde"/>
    <property type="match status" value="1"/>
</dbReference>
<evidence type="ECO:0000256" key="3">
    <source>
        <dbReference type="ARBA" id="ARBA00022763"/>
    </source>
</evidence>
<reference evidence="7" key="1">
    <citation type="submission" date="2022-04" db="EMBL/GenBank/DDBJ databases">
        <title>Desulfatitalea alkaliphila sp. nov., a novel anaerobic sulfate-reducing bacterium isolated from terrestrial mud volcano, Taman Peninsula, Russia.</title>
        <authorList>
            <person name="Khomyakova M.A."/>
            <person name="Merkel A.Y."/>
            <person name="Slobodkin A.I."/>
        </authorList>
    </citation>
    <scope>NUCLEOTIDE SEQUENCE</scope>
    <source>
        <strain evidence="7">M08but</strain>
    </source>
</reference>
<dbReference type="GO" id="GO:0006289">
    <property type="term" value="P:nucleotide-excision repair"/>
    <property type="evidence" value="ECO:0007669"/>
    <property type="project" value="InterPro"/>
</dbReference>
<evidence type="ECO:0000256" key="1">
    <source>
        <dbReference type="ARBA" id="ARBA00022722"/>
    </source>
</evidence>
<dbReference type="RefSeq" id="WP_246903778.1">
    <property type="nucleotide sequence ID" value="NZ_JALJRB010000004.1"/>
</dbReference>
<evidence type="ECO:0000256" key="4">
    <source>
        <dbReference type="ARBA" id="ARBA00022769"/>
    </source>
</evidence>
<evidence type="ECO:0000256" key="5">
    <source>
        <dbReference type="ARBA" id="ARBA00022801"/>
    </source>
</evidence>
<dbReference type="EMBL" id="JALJRB010000004">
    <property type="protein sequence ID" value="MCJ8500038.1"/>
    <property type="molecule type" value="Genomic_DNA"/>
</dbReference>
<evidence type="ECO:0000313" key="7">
    <source>
        <dbReference type="EMBL" id="MCJ8500038.1"/>
    </source>
</evidence>
<keyword evidence="3" id="KW-0227">DNA damage</keyword>
<keyword evidence="8" id="KW-1185">Reference proteome</keyword>
<keyword evidence="6" id="KW-0234">DNA repair</keyword>
<evidence type="ECO:0000313" key="8">
    <source>
        <dbReference type="Proteomes" id="UP001165427"/>
    </source>
</evidence>
<dbReference type="InterPro" id="IPR036237">
    <property type="entry name" value="Xyl_isomerase-like_sf"/>
</dbReference>
<dbReference type="PANTHER" id="PTHR31290:SF5">
    <property type="entry name" value="UV-DAMAGE ENDONUCLEASE"/>
    <property type="match status" value="1"/>
</dbReference>
<dbReference type="GO" id="GO:0009411">
    <property type="term" value="P:response to UV"/>
    <property type="evidence" value="ECO:0007669"/>
    <property type="project" value="InterPro"/>
</dbReference>
<gene>
    <name evidence="7" type="primary">uvsE</name>
    <name evidence="7" type="ORF">MRX98_05590</name>
</gene>
<proteinExistence type="predicted"/>
<dbReference type="GO" id="GO:0004519">
    <property type="term" value="F:endonuclease activity"/>
    <property type="evidence" value="ECO:0007669"/>
    <property type="project" value="UniProtKB-KW"/>
</dbReference>
<comment type="caution">
    <text evidence="7">The sequence shown here is derived from an EMBL/GenBank/DDBJ whole genome shotgun (WGS) entry which is preliminary data.</text>
</comment>